<feature type="region of interest" description="Disordered" evidence="1">
    <location>
        <begin position="673"/>
        <end position="703"/>
    </location>
</feature>
<feature type="signal peptide" evidence="3">
    <location>
        <begin position="1"/>
        <end position="18"/>
    </location>
</feature>
<feature type="compositionally biased region" description="Basic and acidic residues" evidence="1">
    <location>
        <begin position="385"/>
        <end position="413"/>
    </location>
</feature>
<reference evidence="4" key="1">
    <citation type="submission" date="2023-10" db="EMBL/GenBank/DDBJ databases">
        <authorList>
            <person name="Hackl T."/>
        </authorList>
    </citation>
    <scope>NUCLEOTIDE SEQUENCE</scope>
</reference>
<dbReference type="AlphaFoldDB" id="A0AAI8YEJ9"/>
<feature type="compositionally biased region" description="Pro residues" evidence="1">
    <location>
        <begin position="415"/>
        <end position="425"/>
    </location>
</feature>
<organism evidence="4 5">
    <name type="scientific">Anthostomella pinea</name>
    <dbReference type="NCBI Taxonomy" id="933095"/>
    <lineage>
        <taxon>Eukaryota</taxon>
        <taxon>Fungi</taxon>
        <taxon>Dikarya</taxon>
        <taxon>Ascomycota</taxon>
        <taxon>Pezizomycotina</taxon>
        <taxon>Sordariomycetes</taxon>
        <taxon>Xylariomycetidae</taxon>
        <taxon>Xylariales</taxon>
        <taxon>Xylariaceae</taxon>
        <taxon>Anthostomella</taxon>
    </lineage>
</organism>
<proteinExistence type="predicted"/>
<feature type="compositionally biased region" description="Pro residues" evidence="1">
    <location>
        <begin position="481"/>
        <end position="491"/>
    </location>
</feature>
<feature type="chain" id="PRO_5042566825" evidence="3">
    <location>
        <begin position="19"/>
        <end position="703"/>
    </location>
</feature>
<evidence type="ECO:0000313" key="5">
    <source>
        <dbReference type="Proteomes" id="UP001295740"/>
    </source>
</evidence>
<keyword evidence="2" id="KW-0472">Membrane</keyword>
<accession>A0AAI8YEJ9</accession>
<feature type="region of interest" description="Disordered" evidence="1">
    <location>
        <begin position="254"/>
        <end position="510"/>
    </location>
</feature>
<feature type="region of interest" description="Disordered" evidence="1">
    <location>
        <begin position="625"/>
        <end position="650"/>
    </location>
</feature>
<feature type="compositionally biased region" description="Basic residues" evidence="1">
    <location>
        <begin position="290"/>
        <end position="304"/>
    </location>
</feature>
<feature type="compositionally biased region" description="Basic residues" evidence="1">
    <location>
        <begin position="256"/>
        <end position="277"/>
    </location>
</feature>
<gene>
    <name evidence="4" type="ORF">KHLLAP_LOCUS2310</name>
</gene>
<keyword evidence="3" id="KW-0732">Signal</keyword>
<feature type="compositionally biased region" description="Polar residues" evidence="1">
    <location>
        <begin position="678"/>
        <end position="694"/>
    </location>
</feature>
<evidence type="ECO:0000256" key="3">
    <source>
        <dbReference type="SAM" id="SignalP"/>
    </source>
</evidence>
<dbReference type="Proteomes" id="UP001295740">
    <property type="component" value="Unassembled WGS sequence"/>
</dbReference>
<feature type="transmembrane region" description="Helical" evidence="2">
    <location>
        <begin position="517"/>
        <end position="536"/>
    </location>
</feature>
<protein>
    <submittedName>
        <fullName evidence="4">Uu.00g046950.m01.CDS01</fullName>
    </submittedName>
</protein>
<keyword evidence="2" id="KW-1133">Transmembrane helix</keyword>
<feature type="compositionally biased region" description="Basic and acidic residues" evidence="1">
    <location>
        <begin position="434"/>
        <end position="458"/>
    </location>
</feature>
<keyword evidence="5" id="KW-1185">Reference proteome</keyword>
<sequence length="703" mass="77182">MRGLLEAALLLAPALAIALPSYDEVKVPHALIQLDLNGKTNSDVFQETTLQFNILESTSPCDYGNITLDGQTLVQDDIGVGSGSVTTANGNILVANWKFTCVHLDNEFKGQLMTFDVIYIDNKKVEDVGFSVQFQQTAPMSVFFVEGAEYTIPDPELEVVSKDGTAADLDAELAELEAMKEQLRELERSVAIKFQYILETFDLGRPEELHSLGECDSLKCIVKAVYGRVKGVASKFYGEDTGLFGVGRHGPPHWPFPHHGKGPHGKWPPHHGNHTHGNHTFPPPPPFHPPHGKPPHGKPPHFHHPPPPFCHCPPPPHPGHERRPPPPDGPPPPPHHGHGERPPPPPPPHHGHGKMPPPPDGPPPPHHGPDGRPPPPPEGPPPPYHGHDTRPPPPDGPHHDGPPHDGPPHDGSDMRPPPHGPPPPDFGHGRRPPPPHEFDSRPPPEFGHERPPPHERPGHLVTGSDEGTEQERPMHFTGEDVPPPPPPPGKVPRPHEGHRGPPPHGRRPFDFHPTAPIFRILASVIVLAFLISALHTRCFSSSRERRSRCEGQSATRTKYNKSVQWMRRILGRRNVEDEEKEAMLRRLHASDSEEEDNTSTTMEQEISQLRTAADIVGEMVAAEEGRSHTYPSGMQERHAPTPPSPTSAFADYADESLPAYDETMLDLEMVADGFGYTPGSSTYTPSDSSFTGSSLDEHLGRKD</sequence>
<dbReference type="EMBL" id="CAUWAG010000003">
    <property type="protein sequence ID" value="CAJ2501842.1"/>
    <property type="molecule type" value="Genomic_DNA"/>
</dbReference>
<evidence type="ECO:0000313" key="4">
    <source>
        <dbReference type="EMBL" id="CAJ2501842.1"/>
    </source>
</evidence>
<feature type="compositionally biased region" description="Pro residues" evidence="1">
    <location>
        <begin position="305"/>
        <end position="317"/>
    </location>
</feature>
<keyword evidence="2" id="KW-0812">Transmembrane</keyword>
<feature type="compositionally biased region" description="Pro residues" evidence="1">
    <location>
        <begin position="355"/>
        <end position="384"/>
    </location>
</feature>
<evidence type="ECO:0000256" key="2">
    <source>
        <dbReference type="SAM" id="Phobius"/>
    </source>
</evidence>
<comment type="caution">
    <text evidence="4">The sequence shown here is derived from an EMBL/GenBank/DDBJ whole genome shotgun (WGS) entry which is preliminary data.</text>
</comment>
<name>A0AAI8YEJ9_9PEZI</name>
<evidence type="ECO:0000256" key="1">
    <source>
        <dbReference type="SAM" id="MobiDB-lite"/>
    </source>
</evidence>
<feature type="compositionally biased region" description="Basic and acidic residues" evidence="1">
    <location>
        <begin position="469"/>
        <end position="478"/>
    </location>
</feature>